<name>X1GZM5_9ZZZZ</name>
<proteinExistence type="predicted"/>
<gene>
    <name evidence="1" type="ORF">S03H2_50007</name>
</gene>
<sequence length="97" mass="11380">MVSKVISNKMQNKLPKNIKNILRKVKELVGDIETNKHLKHLLVYLLIKEGYKIKDIATSLNLTRQGVFGISKKIHKNLVTDHLYRIWLNYIKINLFP</sequence>
<dbReference type="EMBL" id="BARU01031635">
    <property type="protein sequence ID" value="GAH62612.1"/>
    <property type="molecule type" value="Genomic_DNA"/>
</dbReference>
<evidence type="ECO:0008006" key="2">
    <source>
        <dbReference type="Google" id="ProtNLM"/>
    </source>
</evidence>
<comment type="caution">
    <text evidence="1">The sequence shown here is derived from an EMBL/GenBank/DDBJ whole genome shotgun (WGS) entry which is preliminary data.</text>
</comment>
<organism evidence="1">
    <name type="scientific">marine sediment metagenome</name>
    <dbReference type="NCBI Taxonomy" id="412755"/>
    <lineage>
        <taxon>unclassified sequences</taxon>
        <taxon>metagenomes</taxon>
        <taxon>ecological metagenomes</taxon>
    </lineage>
</organism>
<evidence type="ECO:0000313" key="1">
    <source>
        <dbReference type="EMBL" id="GAH62612.1"/>
    </source>
</evidence>
<accession>X1GZM5</accession>
<reference evidence="1" key="1">
    <citation type="journal article" date="2014" name="Front. Microbiol.">
        <title>High frequency of phylogenetically diverse reductive dehalogenase-homologous genes in deep subseafloor sedimentary metagenomes.</title>
        <authorList>
            <person name="Kawai M."/>
            <person name="Futagami T."/>
            <person name="Toyoda A."/>
            <person name="Takaki Y."/>
            <person name="Nishi S."/>
            <person name="Hori S."/>
            <person name="Arai W."/>
            <person name="Tsubouchi T."/>
            <person name="Morono Y."/>
            <person name="Uchiyama I."/>
            <person name="Ito T."/>
            <person name="Fujiyama A."/>
            <person name="Inagaki F."/>
            <person name="Takami H."/>
        </authorList>
    </citation>
    <scope>NUCLEOTIDE SEQUENCE</scope>
    <source>
        <strain evidence="1">Expedition CK06-06</strain>
    </source>
</reference>
<protein>
    <recommendedName>
        <fullName evidence="2">Chromosomal replication initiator DnaA C-terminal domain-containing protein</fullName>
    </recommendedName>
</protein>
<dbReference type="AlphaFoldDB" id="X1GZM5"/>